<comment type="caution">
    <text evidence="1">The sequence shown here is derived from an EMBL/GenBank/DDBJ whole genome shotgun (WGS) entry which is preliminary data.</text>
</comment>
<sequence length="71" mass="8120">MIAIKEMDMPENCLKCPFIDESGQYCQVDGKALVPNILCIDIEGVRENFKVLESGRHTYCPLIEIKECKEQ</sequence>
<accession>A0A412X695</accession>
<protein>
    <submittedName>
        <fullName evidence="1">Uncharacterized protein</fullName>
    </submittedName>
</protein>
<dbReference type="Proteomes" id="UP000285343">
    <property type="component" value="Unassembled WGS sequence"/>
</dbReference>
<dbReference type="RefSeq" id="WP_117947975.1">
    <property type="nucleotide sequence ID" value="NZ_QRZC01000040.1"/>
</dbReference>
<organism evidence="1 2">
    <name type="scientific">Bacteroides uniformis</name>
    <dbReference type="NCBI Taxonomy" id="820"/>
    <lineage>
        <taxon>Bacteria</taxon>
        <taxon>Pseudomonadati</taxon>
        <taxon>Bacteroidota</taxon>
        <taxon>Bacteroidia</taxon>
        <taxon>Bacteroidales</taxon>
        <taxon>Bacteroidaceae</taxon>
        <taxon>Bacteroides</taxon>
    </lineage>
</organism>
<name>A0A412X695_BACUN</name>
<dbReference type="AlphaFoldDB" id="A0A412X695"/>
<reference evidence="1 2" key="1">
    <citation type="submission" date="2018-08" db="EMBL/GenBank/DDBJ databases">
        <title>A genome reference for cultivated species of the human gut microbiota.</title>
        <authorList>
            <person name="Zou Y."/>
            <person name="Xue W."/>
            <person name="Luo G."/>
        </authorList>
    </citation>
    <scope>NUCLEOTIDE SEQUENCE [LARGE SCALE GENOMIC DNA]</scope>
    <source>
        <strain evidence="1 2">AF14-42</strain>
    </source>
</reference>
<proteinExistence type="predicted"/>
<dbReference type="EMBL" id="QRZC01000040">
    <property type="protein sequence ID" value="RGV36524.1"/>
    <property type="molecule type" value="Genomic_DNA"/>
</dbReference>
<evidence type="ECO:0000313" key="1">
    <source>
        <dbReference type="EMBL" id="RGV36524.1"/>
    </source>
</evidence>
<gene>
    <name evidence="1" type="ORF">DWW14_21060</name>
</gene>
<evidence type="ECO:0000313" key="2">
    <source>
        <dbReference type="Proteomes" id="UP000285343"/>
    </source>
</evidence>